<evidence type="ECO:0000313" key="9">
    <source>
        <dbReference type="Proteomes" id="UP001301958"/>
    </source>
</evidence>
<comment type="subcellular location">
    <subcellularLocation>
        <location evidence="1">Membrane</location>
        <topology evidence="1">Multi-pass membrane protein</topology>
    </subcellularLocation>
</comment>
<evidence type="ECO:0000259" key="7">
    <source>
        <dbReference type="Pfam" id="PF20684"/>
    </source>
</evidence>
<keyword evidence="3 6" id="KW-1133">Transmembrane helix</keyword>
<evidence type="ECO:0000256" key="4">
    <source>
        <dbReference type="ARBA" id="ARBA00023136"/>
    </source>
</evidence>
<dbReference type="EMBL" id="MU865361">
    <property type="protein sequence ID" value="KAK4225694.1"/>
    <property type="molecule type" value="Genomic_DNA"/>
</dbReference>
<dbReference type="InterPro" id="IPR052337">
    <property type="entry name" value="SAT4-like"/>
</dbReference>
<dbReference type="PANTHER" id="PTHR33048">
    <property type="entry name" value="PTH11-LIKE INTEGRAL MEMBRANE PROTEIN (AFU_ORTHOLOGUE AFUA_5G11245)"/>
    <property type="match status" value="1"/>
</dbReference>
<feature type="transmembrane region" description="Helical" evidence="6">
    <location>
        <begin position="248"/>
        <end position="268"/>
    </location>
</feature>
<feature type="transmembrane region" description="Helical" evidence="6">
    <location>
        <begin position="12"/>
        <end position="36"/>
    </location>
</feature>
<feature type="domain" description="Rhodopsin" evidence="7">
    <location>
        <begin position="32"/>
        <end position="273"/>
    </location>
</feature>
<evidence type="ECO:0000256" key="1">
    <source>
        <dbReference type="ARBA" id="ARBA00004141"/>
    </source>
</evidence>
<comment type="similarity">
    <text evidence="5">Belongs to the SAT4 family.</text>
</comment>
<protein>
    <recommendedName>
        <fullName evidence="7">Rhodopsin domain-containing protein</fullName>
    </recommendedName>
</protein>
<dbReference type="GO" id="GO:0016020">
    <property type="term" value="C:membrane"/>
    <property type="evidence" value="ECO:0007669"/>
    <property type="project" value="UniProtKB-SubCell"/>
</dbReference>
<keyword evidence="2 6" id="KW-0812">Transmembrane</keyword>
<proteinExistence type="inferred from homology"/>
<feature type="transmembrane region" description="Helical" evidence="6">
    <location>
        <begin position="91"/>
        <end position="114"/>
    </location>
</feature>
<evidence type="ECO:0000256" key="3">
    <source>
        <dbReference type="ARBA" id="ARBA00022989"/>
    </source>
</evidence>
<evidence type="ECO:0000256" key="6">
    <source>
        <dbReference type="SAM" id="Phobius"/>
    </source>
</evidence>
<keyword evidence="4 6" id="KW-0472">Membrane</keyword>
<dbReference type="Pfam" id="PF20684">
    <property type="entry name" value="Fung_rhodopsin"/>
    <property type="match status" value="1"/>
</dbReference>
<feature type="transmembrane region" description="Helical" evidence="6">
    <location>
        <begin position="210"/>
        <end position="228"/>
    </location>
</feature>
<organism evidence="8 9">
    <name type="scientific">Podospora fimiseda</name>
    <dbReference type="NCBI Taxonomy" id="252190"/>
    <lineage>
        <taxon>Eukaryota</taxon>
        <taxon>Fungi</taxon>
        <taxon>Dikarya</taxon>
        <taxon>Ascomycota</taxon>
        <taxon>Pezizomycotina</taxon>
        <taxon>Sordariomycetes</taxon>
        <taxon>Sordariomycetidae</taxon>
        <taxon>Sordariales</taxon>
        <taxon>Podosporaceae</taxon>
        <taxon>Podospora</taxon>
    </lineage>
</organism>
<feature type="transmembrane region" description="Helical" evidence="6">
    <location>
        <begin position="178"/>
        <end position="198"/>
    </location>
</feature>
<dbReference type="InterPro" id="IPR049326">
    <property type="entry name" value="Rhodopsin_dom_fungi"/>
</dbReference>
<sequence length="380" mass="42067">MSESSDHVPNRGHALFAVNTVGVILAGISCILRCYVRSRILKSFGTDDWLILASTLTFITYVSFSNTGVKYGTGRHREDLHIDANRRAMRGWYFCYIFYALTMILVKLSIGNFLLRVTVSRVHQWIIYLASIVTCISCITFLGVAIFQCHPVNYFWDRYHPGVEGACLNGKVLLGLSYLYSVFSIISDFTFALLPAWVVGHLNMARNTKIALIALMGMGCVASAGVAARMPYLQYMSSDDFLWDTTYMALWSSVEMSLAITAGCLATVQPLVKLIGEKMGIISIHKSTQGTGGLPSSSQAIGGEISVKKTFSRRTEMYDMATKLDSAPREGELKLQPKPSGYSAMCYNTSQEELRPGHSLRDMESKEDMTVAAVKAKEIP</sequence>
<evidence type="ECO:0000313" key="8">
    <source>
        <dbReference type="EMBL" id="KAK4225694.1"/>
    </source>
</evidence>
<gene>
    <name evidence="8" type="ORF">QBC38DRAFT_253641</name>
</gene>
<dbReference type="Proteomes" id="UP001301958">
    <property type="component" value="Unassembled WGS sequence"/>
</dbReference>
<name>A0AAN7H1E5_9PEZI</name>
<reference evidence="8" key="2">
    <citation type="submission" date="2023-05" db="EMBL/GenBank/DDBJ databases">
        <authorList>
            <consortium name="Lawrence Berkeley National Laboratory"/>
            <person name="Steindorff A."/>
            <person name="Hensen N."/>
            <person name="Bonometti L."/>
            <person name="Westerberg I."/>
            <person name="Brannstrom I.O."/>
            <person name="Guillou S."/>
            <person name="Cros-Aarteil S."/>
            <person name="Calhoun S."/>
            <person name="Haridas S."/>
            <person name="Kuo A."/>
            <person name="Mondo S."/>
            <person name="Pangilinan J."/>
            <person name="Riley R."/>
            <person name="Labutti K."/>
            <person name="Andreopoulos B."/>
            <person name="Lipzen A."/>
            <person name="Chen C."/>
            <person name="Yanf M."/>
            <person name="Daum C."/>
            <person name="Ng V."/>
            <person name="Clum A."/>
            <person name="Ohm R."/>
            <person name="Martin F."/>
            <person name="Silar P."/>
            <person name="Natvig D."/>
            <person name="Lalanne C."/>
            <person name="Gautier V."/>
            <person name="Ament-Velasquez S.L."/>
            <person name="Kruys A."/>
            <person name="Hutchinson M.I."/>
            <person name="Powell A.J."/>
            <person name="Barry K."/>
            <person name="Miller A.N."/>
            <person name="Grigoriev I.V."/>
            <person name="Debuchy R."/>
            <person name="Gladieux P."/>
            <person name="Thoren M.H."/>
            <person name="Johannesson H."/>
        </authorList>
    </citation>
    <scope>NUCLEOTIDE SEQUENCE</scope>
    <source>
        <strain evidence="8">CBS 990.96</strain>
    </source>
</reference>
<feature type="transmembrane region" description="Helical" evidence="6">
    <location>
        <begin position="48"/>
        <end position="71"/>
    </location>
</feature>
<dbReference type="AlphaFoldDB" id="A0AAN7H1E5"/>
<accession>A0AAN7H1E5</accession>
<dbReference type="PANTHER" id="PTHR33048:SF96">
    <property type="entry name" value="INTEGRAL MEMBRANE PROTEIN"/>
    <property type="match status" value="1"/>
</dbReference>
<comment type="caution">
    <text evidence="8">The sequence shown here is derived from an EMBL/GenBank/DDBJ whole genome shotgun (WGS) entry which is preliminary data.</text>
</comment>
<feature type="transmembrane region" description="Helical" evidence="6">
    <location>
        <begin position="126"/>
        <end position="147"/>
    </location>
</feature>
<evidence type="ECO:0000256" key="2">
    <source>
        <dbReference type="ARBA" id="ARBA00022692"/>
    </source>
</evidence>
<evidence type="ECO:0000256" key="5">
    <source>
        <dbReference type="ARBA" id="ARBA00038359"/>
    </source>
</evidence>
<reference evidence="8" key="1">
    <citation type="journal article" date="2023" name="Mol. Phylogenet. Evol.">
        <title>Genome-scale phylogeny and comparative genomics of the fungal order Sordariales.</title>
        <authorList>
            <person name="Hensen N."/>
            <person name="Bonometti L."/>
            <person name="Westerberg I."/>
            <person name="Brannstrom I.O."/>
            <person name="Guillou S."/>
            <person name="Cros-Aarteil S."/>
            <person name="Calhoun S."/>
            <person name="Haridas S."/>
            <person name="Kuo A."/>
            <person name="Mondo S."/>
            <person name="Pangilinan J."/>
            <person name="Riley R."/>
            <person name="LaButti K."/>
            <person name="Andreopoulos B."/>
            <person name="Lipzen A."/>
            <person name="Chen C."/>
            <person name="Yan M."/>
            <person name="Daum C."/>
            <person name="Ng V."/>
            <person name="Clum A."/>
            <person name="Steindorff A."/>
            <person name="Ohm R.A."/>
            <person name="Martin F."/>
            <person name="Silar P."/>
            <person name="Natvig D.O."/>
            <person name="Lalanne C."/>
            <person name="Gautier V."/>
            <person name="Ament-Velasquez S.L."/>
            <person name="Kruys A."/>
            <person name="Hutchinson M.I."/>
            <person name="Powell A.J."/>
            <person name="Barry K."/>
            <person name="Miller A.N."/>
            <person name="Grigoriev I.V."/>
            <person name="Debuchy R."/>
            <person name="Gladieux P."/>
            <person name="Hiltunen Thoren M."/>
            <person name="Johannesson H."/>
        </authorList>
    </citation>
    <scope>NUCLEOTIDE SEQUENCE</scope>
    <source>
        <strain evidence="8">CBS 990.96</strain>
    </source>
</reference>
<keyword evidence="9" id="KW-1185">Reference proteome</keyword>